<dbReference type="Gene3D" id="3.40.50.1820">
    <property type="entry name" value="alpha/beta hydrolase"/>
    <property type="match status" value="1"/>
</dbReference>
<dbReference type="InterPro" id="IPR000873">
    <property type="entry name" value="AMP-dep_synth/lig_dom"/>
</dbReference>
<dbReference type="SUPFAM" id="SSF52777">
    <property type="entry name" value="CoA-dependent acyltransferases"/>
    <property type="match status" value="2"/>
</dbReference>
<dbReference type="GO" id="GO:0043041">
    <property type="term" value="P:amino acid activation for nonribosomal peptide biosynthetic process"/>
    <property type="evidence" value="ECO:0007669"/>
    <property type="project" value="TreeGrafter"/>
</dbReference>
<dbReference type="PANTHER" id="PTHR45527">
    <property type="entry name" value="NONRIBOSOMAL PEPTIDE SYNTHETASE"/>
    <property type="match status" value="1"/>
</dbReference>
<dbReference type="SUPFAM" id="SSF56801">
    <property type="entry name" value="Acetyl-CoA synthetase-like"/>
    <property type="match status" value="2"/>
</dbReference>
<organism evidence="6 7">
    <name type="scientific">Roseofilum reptotaenium AO1-A</name>
    <dbReference type="NCBI Taxonomy" id="1925591"/>
    <lineage>
        <taxon>Bacteria</taxon>
        <taxon>Bacillati</taxon>
        <taxon>Cyanobacteriota</taxon>
        <taxon>Cyanophyceae</taxon>
        <taxon>Desertifilales</taxon>
        <taxon>Desertifilaceae</taxon>
        <taxon>Roseofilum</taxon>
    </lineage>
</organism>
<dbReference type="InterPro" id="IPR001242">
    <property type="entry name" value="Condensation_dom"/>
</dbReference>
<dbReference type="Pfam" id="PF00668">
    <property type="entry name" value="Condensation"/>
    <property type="match status" value="1"/>
</dbReference>
<dbReference type="FunFam" id="3.40.50.12780:FF:000012">
    <property type="entry name" value="Non-ribosomal peptide synthetase"/>
    <property type="match status" value="1"/>
</dbReference>
<dbReference type="Gene3D" id="3.30.559.10">
    <property type="entry name" value="Chloramphenicol acetyltransferase-like domain"/>
    <property type="match status" value="1"/>
</dbReference>
<dbReference type="InterPro" id="IPR029058">
    <property type="entry name" value="AB_hydrolase_fold"/>
</dbReference>
<name>A0A1L9QJV7_9CYAN</name>
<comment type="similarity">
    <text evidence="2">Belongs to the ATP-dependent AMP-binding enzyme family.</text>
</comment>
<sequence length="1492" mass="168707">MQELDEKVRLDLLNNSLRLILVTGEPLAWNTPHDWRYQLQHKARTINLYSQSETTGTVSYYVIPEEFNQATGIVPLGKPLEDTTIFLLDENLSPVQEGEIGELCVAGQRQVRSYLNRPELTRKKFIINPFEGITHLYKTGDLARYSPEGILEFVGRSDRRIKIRGFRVELEGIETTLNLHPDVKETVVIARDDLPKDNDLVAYVATNNDSLNPAESPKVQEQLRNFIAEKLPEYAVPNFFVVLDTLPRNPNGKLERRNLPSPKLLNRQQSIFVSPRDELELELKKIWESVLETEPIGIQDNFFALDGHSLLAVRLFAKIEQIFNRNLPLSVLFDAPTIEQLANFLRQKGWSATWSSFYYTIKPINRDNNIPLSFAQERLWFLDKLEGKSSTYNIFRAWRLFGNLSIQSLEQALQDIVRRHESLRTIFKVENGVPIQIITPTIATPINVIDLQQLPEIEQETQVINFVKQEAQKPFDLESGPLLRGNLLQLDSGRFILTLTIHHIISDGWSMGVLLGELSALYQAFSKGEKSPLAELPIQYADYAIWQREWLKEQQQQSQLNYWKQKLANAPPLLELPTDRPRPSVQTFRGGTESFQLSKELTQKLHALSQESGCTLFMTLLAAWSSLLYRYSKQSDILVGTPIANRQHQEIEPLIGFFANTLVMRTQFKEGQTFADVLKGVRQTAIEAYSHQDLPFEQLVMELEPSRSLSYNPLFQVMFVLQNADMGNLELPEVSCSQLERSSVVAKFDLTLSMQETEDGLMGYGKYNRDLFEGATIGRWMGHFQVLLESIVANPQQQVEKLPLLPENEGHQILVQWNDTTTDYPQDKCIHQLFEEQVERTPDAVVVIFENDQLTYRELNGKANQLAHYLQSLGVEPEVLIGICVERSIEMIIGLLGILKAGGAYVPIDPNYPSDRLAYILEDSKARVLLTQEHLVNRFSGYKTNVVCFEKNWDTSSGEKNIQNGQVNSANLAYVIYTSGSTGKPKAVTIEHRAALNLSVGLQHAIYAIQLPRQCRVSVNAPLIFDASVQQLIRLLHGDTLYIIPKTIRLNGEVLLSYLQKQQIDVFDCTPSQLTLIIEKWFSREETLPEIVLVGGEAIDELIWQALAKAKHTRFYNVYGLTECTVDTTVASCYQNSVKPVIGHPIANTQIYILDHHLQPVPIGVSGELHIGGAGLARGYLNRPELTEQKFIPNPFSNEPGSRLYKTGDLARYLPDGNIEYIGRIDNQVKIRGFRIELGEIEAVLTQHPNISQAVVIVREDIPRNKRLAAYIVAKEEVVSSDLRRFLKSKLPDYMMPSAFVFLDAIPLTPSSKIDRRALPIPDVSTQEAEKIAPRTTTELQLVQIWSEVLNIPSVGVRDNFFDKGGHSLLAVRLMARIEQQLGTRLPLATLFTEPTIEGQASLLSAAVNPELFSPLVPIQPKGSLPPFFCVHPVGGNVLCYWDLARQLAVEQPFYGLQAVGLNGESKPKTCIEDMATTYIKAIQTVQLEKVP</sequence>
<reference evidence="6" key="1">
    <citation type="submission" date="2016-10" db="EMBL/GenBank/DDBJ databases">
        <title>CRISPR-Cas defence system in Roseofilum reptotaenium: evidence of a bacteriophage-cyanobacterium arms race in the coral black band disease.</title>
        <authorList>
            <person name="Buerger P."/>
            <person name="Wood-Charlson E.M."/>
            <person name="Weynberg K.D."/>
            <person name="Willis B."/>
            <person name="Van Oppen M.J."/>
        </authorList>
    </citation>
    <scope>NUCLEOTIDE SEQUENCE [LARGE SCALE GENOMIC DNA]</scope>
    <source>
        <strain evidence="6">AO1-A</strain>
    </source>
</reference>
<accession>A0A1L9QJV7</accession>
<dbReference type="FunFam" id="3.30.559.10:FF:000012">
    <property type="entry name" value="Non-ribosomal peptide synthetase"/>
    <property type="match status" value="1"/>
</dbReference>
<keyword evidence="3" id="KW-0596">Phosphopantetheine</keyword>
<evidence type="ECO:0000256" key="4">
    <source>
        <dbReference type="ARBA" id="ARBA00022553"/>
    </source>
</evidence>
<dbReference type="InterPro" id="IPR025110">
    <property type="entry name" value="AMP-bd_C"/>
</dbReference>
<keyword evidence="7" id="KW-1185">Reference proteome</keyword>
<dbReference type="Proteomes" id="UP000183940">
    <property type="component" value="Unassembled WGS sequence"/>
</dbReference>
<dbReference type="FunFam" id="2.30.38.10:FF:000001">
    <property type="entry name" value="Non-ribosomal peptide synthetase PvdI"/>
    <property type="match status" value="1"/>
</dbReference>
<dbReference type="InterPro" id="IPR020845">
    <property type="entry name" value="AMP-binding_CS"/>
</dbReference>
<protein>
    <recommendedName>
        <fullName evidence="5">Carrier domain-containing protein</fullName>
    </recommendedName>
</protein>
<evidence type="ECO:0000313" key="6">
    <source>
        <dbReference type="EMBL" id="OJJ15242.1"/>
    </source>
</evidence>
<dbReference type="InterPro" id="IPR042099">
    <property type="entry name" value="ANL_N_sf"/>
</dbReference>
<keyword evidence="4" id="KW-0597">Phosphoprotein</keyword>
<dbReference type="GO" id="GO:0031177">
    <property type="term" value="F:phosphopantetheine binding"/>
    <property type="evidence" value="ECO:0007669"/>
    <property type="project" value="InterPro"/>
</dbReference>
<dbReference type="FunFam" id="3.40.50.980:FF:000001">
    <property type="entry name" value="Non-ribosomal peptide synthetase"/>
    <property type="match status" value="1"/>
</dbReference>
<dbReference type="Pfam" id="PF00550">
    <property type="entry name" value="PP-binding"/>
    <property type="match status" value="2"/>
</dbReference>
<dbReference type="PROSITE" id="PS50075">
    <property type="entry name" value="CARRIER"/>
    <property type="match status" value="2"/>
</dbReference>
<dbReference type="SUPFAM" id="SSF53474">
    <property type="entry name" value="alpha/beta-Hydrolases"/>
    <property type="match status" value="1"/>
</dbReference>
<dbReference type="FunFam" id="3.30.300.30:FF:000010">
    <property type="entry name" value="Enterobactin synthetase component F"/>
    <property type="match status" value="1"/>
</dbReference>
<dbReference type="GO" id="GO:0005829">
    <property type="term" value="C:cytosol"/>
    <property type="evidence" value="ECO:0007669"/>
    <property type="project" value="TreeGrafter"/>
</dbReference>
<dbReference type="Gene3D" id="3.40.50.980">
    <property type="match status" value="2"/>
</dbReference>
<dbReference type="Pfam" id="PF00501">
    <property type="entry name" value="AMP-binding"/>
    <property type="match status" value="2"/>
</dbReference>
<evidence type="ECO:0000259" key="5">
    <source>
        <dbReference type="PROSITE" id="PS50075"/>
    </source>
</evidence>
<dbReference type="FunFam" id="3.30.300.30:FF:000015">
    <property type="entry name" value="Nonribosomal peptide synthase SidD"/>
    <property type="match status" value="1"/>
</dbReference>
<dbReference type="GO" id="GO:0008610">
    <property type="term" value="P:lipid biosynthetic process"/>
    <property type="evidence" value="ECO:0007669"/>
    <property type="project" value="UniProtKB-ARBA"/>
</dbReference>
<dbReference type="GO" id="GO:0003824">
    <property type="term" value="F:catalytic activity"/>
    <property type="evidence" value="ECO:0007669"/>
    <property type="project" value="InterPro"/>
</dbReference>
<dbReference type="Pfam" id="PF13193">
    <property type="entry name" value="AMP-binding_C"/>
    <property type="match status" value="2"/>
</dbReference>
<dbReference type="InterPro" id="IPR045851">
    <property type="entry name" value="AMP-bd_C_sf"/>
</dbReference>
<dbReference type="Gene3D" id="1.10.1200.10">
    <property type="entry name" value="ACP-like"/>
    <property type="match status" value="1"/>
</dbReference>
<proteinExistence type="inferred from homology"/>
<dbReference type="InterPro" id="IPR009081">
    <property type="entry name" value="PP-bd_ACP"/>
</dbReference>
<dbReference type="PANTHER" id="PTHR45527:SF1">
    <property type="entry name" value="FATTY ACID SYNTHASE"/>
    <property type="match status" value="1"/>
</dbReference>
<dbReference type="SMART" id="SM00823">
    <property type="entry name" value="PKS_PP"/>
    <property type="match status" value="2"/>
</dbReference>
<dbReference type="CDD" id="cd19531">
    <property type="entry name" value="LCL_NRPS-like"/>
    <property type="match status" value="1"/>
</dbReference>
<dbReference type="Gene3D" id="3.30.300.30">
    <property type="match status" value="2"/>
</dbReference>
<dbReference type="InterPro" id="IPR020806">
    <property type="entry name" value="PKS_PP-bd"/>
</dbReference>
<evidence type="ECO:0000256" key="1">
    <source>
        <dbReference type="ARBA" id="ARBA00001957"/>
    </source>
</evidence>
<dbReference type="FunFam" id="1.10.1200.10:FF:000005">
    <property type="entry name" value="Nonribosomal peptide synthetase 1"/>
    <property type="match status" value="2"/>
</dbReference>
<dbReference type="SUPFAM" id="SSF47336">
    <property type="entry name" value="ACP-like"/>
    <property type="match status" value="2"/>
</dbReference>
<comment type="caution">
    <text evidence="6">The sequence shown here is derived from an EMBL/GenBank/DDBJ whole genome shotgun (WGS) entry which is preliminary data.</text>
</comment>
<dbReference type="EMBL" id="MLAW01000071">
    <property type="protein sequence ID" value="OJJ15242.1"/>
    <property type="molecule type" value="Genomic_DNA"/>
</dbReference>
<feature type="domain" description="Carrier" evidence="5">
    <location>
        <begin position="1333"/>
        <end position="1408"/>
    </location>
</feature>
<evidence type="ECO:0000313" key="7">
    <source>
        <dbReference type="Proteomes" id="UP000183940"/>
    </source>
</evidence>
<dbReference type="Gene3D" id="2.30.38.10">
    <property type="entry name" value="Luciferase, Domain 3"/>
    <property type="match status" value="1"/>
</dbReference>
<dbReference type="GO" id="GO:0044550">
    <property type="term" value="P:secondary metabolite biosynthetic process"/>
    <property type="evidence" value="ECO:0007669"/>
    <property type="project" value="UniProtKB-ARBA"/>
</dbReference>
<comment type="cofactor">
    <cofactor evidence="1">
        <name>pantetheine 4'-phosphate</name>
        <dbReference type="ChEBI" id="CHEBI:47942"/>
    </cofactor>
</comment>
<evidence type="ECO:0000256" key="3">
    <source>
        <dbReference type="ARBA" id="ARBA00022450"/>
    </source>
</evidence>
<dbReference type="Gene3D" id="3.30.559.30">
    <property type="entry name" value="Nonribosomal peptide synthetase, condensation domain"/>
    <property type="match status" value="1"/>
</dbReference>
<dbReference type="PROSITE" id="PS00455">
    <property type="entry name" value="AMP_BINDING"/>
    <property type="match status" value="1"/>
</dbReference>
<evidence type="ECO:0000256" key="2">
    <source>
        <dbReference type="ARBA" id="ARBA00006432"/>
    </source>
</evidence>
<dbReference type="InterPro" id="IPR010071">
    <property type="entry name" value="AA_adenyl_dom"/>
</dbReference>
<dbReference type="InterPro" id="IPR036736">
    <property type="entry name" value="ACP-like_sf"/>
</dbReference>
<gene>
    <name evidence="6" type="ORF">BI308_24385</name>
</gene>
<feature type="domain" description="Carrier" evidence="5">
    <location>
        <begin position="274"/>
        <end position="349"/>
    </location>
</feature>
<dbReference type="STRING" id="1925591.BI308_24385"/>
<dbReference type="NCBIfam" id="TIGR01733">
    <property type="entry name" value="AA-adenyl-dom"/>
    <property type="match status" value="1"/>
</dbReference>
<dbReference type="InterPro" id="IPR023213">
    <property type="entry name" value="CAT-like_dom_sf"/>
</dbReference>
<dbReference type="Gene3D" id="3.40.50.12780">
    <property type="entry name" value="N-terminal domain of ligase-like"/>
    <property type="match status" value="1"/>
</dbReference>